<dbReference type="OrthoDB" id="4062651at2759"/>
<keyword evidence="15" id="KW-1185">Reference proteome</keyword>
<dbReference type="Gene3D" id="1.10.510.10">
    <property type="entry name" value="Transferase(Phosphotransferase) domain 1"/>
    <property type="match status" value="1"/>
</dbReference>
<evidence type="ECO:0000256" key="9">
    <source>
        <dbReference type="ARBA" id="ARBA00030237"/>
    </source>
</evidence>
<comment type="catalytic activity">
    <reaction evidence="11">
        <text>L-seryl-[protein] + ATP = O-phospho-L-seryl-[protein] + ADP + H(+)</text>
        <dbReference type="Rhea" id="RHEA:17989"/>
        <dbReference type="Rhea" id="RHEA-COMP:9863"/>
        <dbReference type="Rhea" id="RHEA-COMP:11604"/>
        <dbReference type="ChEBI" id="CHEBI:15378"/>
        <dbReference type="ChEBI" id="CHEBI:29999"/>
        <dbReference type="ChEBI" id="CHEBI:30616"/>
        <dbReference type="ChEBI" id="CHEBI:83421"/>
        <dbReference type="ChEBI" id="CHEBI:456216"/>
        <dbReference type="EC" id="2.7.11.1"/>
    </reaction>
</comment>
<protein>
    <recommendedName>
        <fullName evidence="2">non-specific serine/threonine protein kinase</fullName>
        <ecNumber evidence="2">2.7.11.1</ecNumber>
    </recommendedName>
    <alternativeName>
        <fullName evidence="9">Autophagy-related protein 1</fullName>
    </alternativeName>
</protein>
<dbReference type="AlphaFoldDB" id="A0A8K0SJQ3"/>
<dbReference type="Proteomes" id="UP000813444">
    <property type="component" value="Unassembled WGS sequence"/>
</dbReference>
<evidence type="ECO:0000313" key="15">
    <source>
        <dbReference type="Proteomes" id="UP000813444"/>
    </source>
</evidence>
<keyword evidence="5" id="KW-0547">Nucleotide-binding</keyword>
<feature type="domain" description="Protein kinase" evidence="13">
    <location>
        <begin position="27"/>
        <end position="419"/>
    </location>
</feature>
<dbReference type="PANTHER" id="PTHR24348">
    <property type="entry name" value="SERINE/THREONINE-PROTEIN KINASE UNC-51-RELATED"/>
    <property type="match status" value="1"/>
</dbReference>
<evidence type="ECO:0000256" key="2">
    <source>
        <dbReference type="ARBA" id="ARBA00012513"/>
    </source>
</evidence>
<dbReference type="GO" id="GO:0005524">
    <property type="term" value="F:ATP binding"/>
    <property type="evidence" value="ECO:0007669"/>
    <property type="project" value="UniProtKB-KW"/>
</dbReference>
<keyword evidence="6 14" id="KW-0418">Kinase</keyword>
<dbReference type="GO" id="GO:0000045">
    <property type="term" value="P:autophagosome assembly"/>
    <property type="evidence" value="ECO:0007669"/>
    <property type="project" value="TreeGrafter"/>
</dbReference>
<name>A0A8K0SJQ3_9HYPO</name>
<comment type="subcellular location">
    <subcellularLocation>
        <location evidence="1">Preautophagosomal structure membrane</location>
        <topology evidence="1">Peripheral membrane protein</topology>
    </subcellularLocation>
</comment>
<gene>
    <name evidence="14" type="ORF">B0I35DRAFT_411038</name>
</gene>
<evidence type="ECO:0000256" key="12">
    <source>
        <dbReference type="SAM" id="MobiDB-lite"/>
    </source>
</evidence>
<evidence type="ECO:0000259" key="13">
    <source>
        <dbReference type="PROSITE" id="PS50011"/>
    </source>
</evidence>
<comment type="catalytic activity">
    <reaction evidence="10">
        <text>L-threonyl-[protein] + ATP = O-phospho-L-threonyl-[protein] + ADP + H(+)</text>
        <dbReference type="Rhea" id="RHEA:46608"/>
        <dbReference type="Rhea" id="RHEA-COMP:11060"/>
        <dbReference type="Rhea" id="RHEA-COMP:11605"/>
        <dbReference type="ChEBI" id="CHEBI:15378"/>
        <dbReference type="ChEBI" id="CHEBI:30013"/>
        <dbReference type="ChEBI" id="CHEBI:30616"/>
        <dbReference type="ChEBI" id="CHEBI:61977"/>
        <dbReference type="ChEBI" id="CHEBI:456216"/>
        <dbReference type="EC" id="2.7.11.1"/>
    </reaction>
</comment>
<evidence type="ECO:0000256" key="3">
    <source>
        <dbReference type="ARBA" id="ARBA00022527"/>
    </source>
</evidence>
<feature type="compositionally biased region" description="Polar residues" evidence="12">
    <location>
        <begin position="10"/>
        <end position="20"/>
    </location>
</feature>
<dbReference type="InterPro" id="IPR045269">
    <property type="entry name" value="Atg1-like"/>
</dbReference>
<organism evidence="14 15">
    <name type="scientific">Stachybotrys elegans</name>
    <dbReference type="NCBI Taxonomy" id="80388"/>
    <lineage>
        <taxon>Eukaryota</taxon>
        <taxon>Fungi</taxon>
        <taxon>Dikarya</taxon>
        <taxon>Ascomycota</taxon>
        <taxon>Pezizomycotina</taxon>
        <taxon>Sordariomycetes</taxon>
        <taxon>Hypocreomycetidae</taxon>
        <taxon>Hypocreales</taxon>
        <taxon>Stachybotryaceae</taxon>
        <taxon>Stachybotrys</taxon>
    </lineage>
</organism>
<dbReference type="GO" id="GO:0005829">
    <property type="term" value="C:cytosol"/>
    <property type="evidence" value="ECO:0007669"/>
    <property type="project" value="TreeGrafter"/>
</dbReference>
<dbReference type="SUPFAM" id="SSF56112">
    <property type="entry name" value="Protein kinase-like (PK-like)"/>
    <property type="match status" value="1"/>
</dbReference>
<evidence type="ECO:0000256" key="4">
    <source>
        <dbReference type="ARBA" id="ARBA00022679"/>
    </source>
</evidence>
<feature type="region of interest" description="Disordered" evidence="12">
    <location>
        <begin position="1"/>
        <end position="20"/>
    </location>
</feature>
<keyword evidence="8" id="KW-0653">Protein transport</keyword>
<evidence type="ECO:0000256" key="8">
    <source>
        <dbReference type="ARBA" id="ARBA00022927"/>
    </source>
</evidence>
<accession>A0A8K0SJQ3</accession>
<dbReference type="PANTHER" id="PTHR24348:SF22">
    <property type="entry name" value="NON-SPECIFIC SERINE_THREONINE PROTEIN KINASE"/>
    <property type="match status" value="1"/>
</dbReference>
<keyword evidence="4" id="KW-0808">Transferase</keyword>
<keyword evidence="8" id="KW-0813">Transport</keyword>
<dbReference type="EC" id="2.7.11.1" evidence="2"/>
<dbReference type="GO" id="GO:0004674">
    <property type="term" value="F:protein serine/threonine kinase activity"/>
    <property type="evidence" value="ECO:0007669"/>
    <property type="project" value="UniProtKB-KW"/>
</dbReference>
<comment type="caution">
    <text evidence="14">The sequence shown here is derived from an EMBL/GenBank/DDBJ whole genome shotgun (WGS) entry which is preliminary data.</text>
</comment>
<dbReference type="GO" id="GO:0034045">
    <property type="term" value="C:phagophore assembly site membrane"/>
    <property type="evidence" value="ECO:0007669"/>
    <property type="project" value="UniProtKB-SubCell"/>
</dbReference>
<evidence type="ECO:0000256" key="6">
    <source>
        <dbReference type="ARBA" id="ARBA00022777"/>
    </source>
</evidence>
<dbReference type="PROSITE" id="PS50011">
    <property type="entry name" value="PROTEIN_KINASE_DOM"/>
    <property type="match status" value="1"/>
</dbReference>
<proteinExistence type="predicted"/>
<dbReference type="GO" id="GO:0010506">
    <property type="term" value="P:regulation of autophagy"/>
    <property type="evidence" value="ECO:0007669"/>
    <property type="project" value="InterPro"/>
</dbReference>
<evidence type="ECO:0000256" key="11">
    <source>
        <dbReference type="ARBA" id="ARBA00048679"/>
    </source>
</evidence>
<reference evidence="14" key="1">
    <citation type="journal article" date="2021" name="Nat. Commun.">
        <title>Genetic determinants of endophytism in the Arabidopsis root mycobiome.</title>
        <authorList>
            <person name="Mesny F."/>
            <person name="Miyauchi S."/>
            <person name="Thiergart T."/>
            <person name="Pickel B."/>
            <person name="Atanasova L."/>
            <person name="Karlsson M."/>
            <person name="Huettel B."/>
            <person name="Barry K.W."/>
            <person name="Haridas S."/>
            <person name="Chen C."/>
            <person name="Bauer D."/>
            <person name="Andreopoulos W."/>
            <person name="Pangilinan J."/>
            <person name="LaButti K."/>
            <person name="Riley R."/>
            <person name="Lipzen A."/>
            <person name="Clum A."/>
            <person name="Drula E."/>
            <person name="Henrissat B."/>
            <person name="Kohler A."/>
            <person name="Grigoriev I.V."/>
            <person name="Martin F.M."/>
            <person name="Hacquard S."/>
        </authorList>
    </citation>
    <scope>NUCLEOTIDE SEQUENCE</scope>
    <source>
        <strain evidence="14">MPI-CAGE-CH-0235</strain>
    </source>
</reference>
<evidence type="ECO:0000256" key="1">
    <source>
        <dbReference type="ARBA" id="ARBA00004623"/>
    </source>
</evidence>
<dbReference type="EMBL" id="JAGPNK010000010">
    <property type="protein sequence ID" value="KAH7312292.1"/>
    <property type="molecule type" value="Genomic_DNA"/>
</dbReference>
<dbReference type="GO" id="GO:0005776">
    <property type="term" value="C:autophagosome"/>
    <property type="evidence" value="ECO:0007669"/>
    <property type="project" value="TreeGrafter"/>
</dbReference>
<keyword evidence="7" id="KW-0067">ATP-binding</keyword>
<evidence type="ECO:0000256" key="7">
    <source>
        <dbReference type="ARBA" id="ARBA00022840"/>
    </source>
</evidence>
<dbReference type="InterPro" id="IPR011009">
    <property type="entry name" value="Kinase-like_dom_sf"/>
</dbReference>
<evidence type="ECO:0000256" key="10">
    <source>
        <dbReference type="ARBA" id="ARBA00047899"/>
    </source>
</evidence>
<sequence length="476" mass="54522">MASPEHADSESPTNSISSNASVEDNEFHLRVQLRDGLWLACRVGDENGEKFLARRIDDFPKDADGVGLREMMYHGKMAPLLSLTLSHENLVSLVGQIRLKPNPTSDRDETYLVTDYCDASNLTALLRRIAPNHDDSPPKHLPEGLCWHVLRSLVRAVTYLHDGKRWVYDYEAESASELRKWQLMDPSWHAILHRQINPGNVLFQHPRGRETYGSCKLGNFTNAVVTCYMPGSINRNAFATPADTNVEAHDAPLKRGLAIAIQKDWTSRDEMLKLFQRDPESMARRLYTLREELYSIGSVLFHMMTGRKATNTCEKSGHSHIIRCKHGDCLLRQAYLAGCYCNHGGCEHIKTLKCAHGKANWELCSDTDCKDPIINIDELLPRSPFSDLLRRQVEELLAEDGREPKNGLVAEASGIADRIELAYWKWRKETAEGRRYRDVEDVMMEVWLDEQEGTERDRLRRQLRNPSYFRTFNARN</sequence>
<dbReference type="InterPro" id="IPR000719">
    <property type="entry name" value="Prot_kinase_dom"/>
</dbReference>
<evidence type="ECO:0000313" key="14">
    <source>
        <dbReference type="EMBL" id="KAH7312292.1"/>
    </source>
</evidence>
<evidence type="ECO:0000256" key="5">
    <source>
        <dbReference type="ARBA" id="ARBA00022741"/>
    </source>
</evidence>
<keyword evidence="3" id="KW-0723">Serine/threonine-protein kinase</keyword>
<dbReference type="GO" id="GO:0015031">
    <property type="term" value="P:protein transport"/>
    <property type="evidence" value="ECO:0007669"/>
    <property type="project" value="UniProtKB-KW"/>
</dbReference>